<feature type="coiled-coil region" evidence="3">
    <location>
        <begin position="89"/>
        <end position="219"/>
    </location>
</feature>
<accession>A0AAW1IN92</accession>
<protein>
    <recommendedName>
        <fullName evidence="6">Filament-like plant protein 7</fullName>
    </recommendedName>
</protein>
<reference evidence="4 5" key="1">
    <citation type="submission" date="2024-03" db="EMBL/GenBank/DDBJ databases">
        <title>WGS assembly of Saponaria officinalis var. Norfolk2.</title>
        <authorList>
            <person name="Jenkins J."/>
            <person name="Shu S."/>
            <person name="Grimwood J."/>
            <person name="Barry K."/>
            <person name="Goodstein D."/>
            <person name="Schmutz J."/>
            <person name="Leebens-Mack J."/>
            <person name="Osbourn A."/>
        </authorList>
    </citation>
    <scope>NUCLEOTIDE SEQUENCE [LARGE SCALE GENOMIC DNA]</scope>
    <source>
        <strain evidence="5">cv. Norfolk2</strain>
        <strain evidence="4">JIC</strain>
        <tissue evidence="4">Leaf</tissue>
    </source>
</reference>
<gene>
    <name evidence="4" type="ORF">RND81_09G162500</name>
</gene>
<organism evidence="4 5">
    <name type="scientific">Saponaria officinalis</name>
    <name type="common">Common soapwort</name>
    <name type="synonym">Lychnis saponaria</name>
    <dbReference type="NCBI Taxonomy" id="3572"/>
    <lineage>
        <taxon>Eukaryota</taxon>
        <taxon>Viridiplantae</taxon>
        <taxon>Streptophyta</taxon>
        <taxon>Embryophyta</taxon>
        <taxon>Tracheophyta</taxon>
        <taxon>Spermatophyta</taxon>
        <taxon>Magnoliopsida</taxon>
        <taxon>eudicotyledons</taxon>
        <taxon>Gunneridae</taxon>
        <taxon>Pentapetalae</taxon>
        <taxon>Caryophyllales</taxon>
        <taxon>Caryophyllaceae</taxon>
        <taxon>Caryophylleae</taxon>
        <taxon>Saponaria</taxon>
    </lineage>
</organism>
<dbReference type="AlphaFoldDB" id="A0AAW1IN92"/>
<feature type="coiled-coil region" evidence="3">
    <location>
        <begin position="523"/>
        <end position="578"/>
    </location>
</feature>
<keyword evidence="5" id="KW-1185">Reference proteome</keyword>
<dbReference type="Proteomes" id="UP001443914">
    <property type="component" value="Unassembled WGS sequence"/>
</dbReference>
<dbReference type="InterPro" id="IPR008587">
    <property type="entry name" value="FPP_plant"/>
</dbReference>
<dbReference type="EMBL" id="JBDFQZ010000009">
    <property type="protein sequence ID" value="KAK9690905.1"/>
    <property type="molecule type" value="Genomic_DNA"/>
</dbReference>
<keyword evidence="2 3" id="KW-0175">Coiled coil</keyword>
<dbReference type="EMBL" id="JBDFQZ010000009">
    <property type="protein sequence ID" value="KAK9690904.1"/>
    <property type="molecule type" value="Genomic_DNA"/>
</dbReference>
<comment type="caution">
    <text evidence="4">The sequence shown here is derived from an EMBL/GenBank/DDBJ whole genome shotgun (WGS) entry which is preliminary data.</text>
</comment>
<dbReference type="Pfam" id="PF05911">
    <property type="entry name" value="FPP"/>
    <property type="match status" value="3"/>
</dbReference>
<dbReference type="PANTHER" id="PTHR31580">
    <property type="entry name" value="FILAMENT-LIKE PLANT PROTEIN 4"/>
    <property type="match status" value="1"/>
</dbReference>
<evidence type="ECO:0000313" key="5">
    <source>
        <dbReference type="Proteomes" id="UP001443914"/>
    </source>
</evidence>
<dbReference type="PANTHER" id="PTHR31580:SF8">
    <property type="entry name" value="FILAMENT-LIKE PROTEIN (DUF869)"/>
    <property type="match status" value="1"/>
</dbReference>
<evidence type="ECO:0000313" key="4">
    <source>
        <dbReference type="EMBL" id="KAK9690906.1"/>
    </source>
</evidence>
<dbReference type="EMBL" id="JBDFQZ010000009">
    <property type="protein sequence ID" value="KAK9690907.1"/>
    <property type="molecule type" value="Genomic_DNA"/>
</dbReference>
<sequence length="779" mass="89092">MEHKPWRWRRKHVSHKTINANGGDRFDEERDNDAESLKYSSNLSDRRNSDICDCSAKEELIRKHRRIAEQALAGQEMERAEAAYMKEELDKAVQQGELAEKKLAQLNAALKDCMREIESLKEQQDERVEKAVLIANADCEKERAKLEAKLTEANRRISNLSSENANLMKALICKERHVQDLNKGKDELESEVGVLTGRLETVEKEKAFLKYEFRVMEKELEVWNEERKVERRSAVERAKQISQLETECLHLRDLVKRRLQIDVQGADKGSIPKASEKSAESMSCLIERVYTLEDENTTLREIMALSDRELQSWRVKYGQMGCKMAELEAQIQELTGSDNSMQLTLSGKYDGIDDSETWASALIAELEQFKQGKLEDRQEYKAIVVGGKDDDDVEMQKFAIVSADNTELVPVCADHTADFRHHKSWLDEILEVILEEHRVSKRDLSDLLEDIRIALGQNGNCKSKAKVEKCSEIHGLLTWEGSETGQGEDDSFAREKIRKYFGFDRSKSDIGMELHSSSRHNTLAQMVAIQSNLQDENRRLKEKIQSVTKELTESKEKIESLQNERETFEESKVLIEDQIENQRLINEDLSTQLTVAKSKLNEILHKLSSLEVELDHRNHCCDELEATCLELQLQLETVSRKQSPNTYLEAVAKQLFDQALCPVTAITVHDKKSPKVQGSSLRDHLLVTEYDEKASNRNAEKSIVAYTGYKPLPPPEPKPSSPEQVATLAVVPSKTTGAFGFFRKLFLRRKKECAKMKAIQLQRNTSTALMKQRDVLLLV</sequence>
<dbReference type="EMBL" id="JBDFQZ010000009">
    <property type="protein sequence ID" value="KAK9690906.1"/>
    <property type="molecule type" value="Genomic_DNA"/>
</dbReference>
<proteinExistence type="inferred from homology"/>
<evidence type="ECO:0000256" key="1">
    <source>
        <dbReference type="ARBA" id="ARBA00005921"/>
    </source>
</evidence>
<name>A0AAW1IN92_SAPOF</name>
<comment type="similarity">
    <text evidence="1">Belongs to the FPP family.</text>
</comment>
<evidence type="ECO:0008006" key="6">
    <source>
        <dbReference type="Google" id="ProtNLM"/>
    </source>
</evidence>
<evidence type="ECO:0000256" key="3">
    <source>
        <dbReference type="SAM" id="Coils"/>
    </source>
</evidence>
<evidence type="ECO:0000256" key="2">
    <source>
        <dbReference type="ARBA" id="ARBA00023054"/>
    </source>
</evidence>